<keyword evidence="5 7" id="KW-0975">Bacterial flagellum</keyword>
<accession>A0AA91EHL1</accession>
<dbReference type="PANTHER" id="PTHR38766:SF1">
    <property type="entry name" value="FLAGELLAR PROTEIN FLIO"/>
    <property type="match status" value="1"/>
</dbReference>
<dbReference type="EMBL" id="LXEX01000028">
    <property type="protein sequence ID" value="OAT59345.1"/>
    <property type="molecule type" value="Genomic_DNA"/>
</dbReference>
<evidence type="ECO:0000256" key="5">
    <source>
        <dbReference type="ARBA" id="ARBA00023143"/>
    </source>
</evidence>
<dbReference type="AlphaFoldDB" id="A0AA91EHL1"/>
<dbReference type="InterPro" id="IPR022781">
    <property type="entry name" value="Flagellar_biosynth_FliO"/>
</dbReference>
<protein>
    <recommendedName>
        <fullName evidence="7">Flagellar protein</fullName>
    </recommendedName>
</protein>
<dbReference type="Pfam" id="PF04347">
    <property type="entry name" value="FliO"/>
    <property type="match status" value="1"/>
</dbReference>
<evidence type="ECO:0000256" key="4">
    <source>
        <dbReference type="ARBA" id="ARBA00023136"/>
    </source>
</evidence>
<organism evidence="8 9">
    <name type="scientific">Obesumbacterium proteus ATCC 12841</name>
    <dbReference type="NCBI Taxonomy" id="1354268"/>
    <lineage>
        <taxon>Bacteria</taxon>
        <taxon>Pseudomonadati</taxon>
        <taxon>Pseudomonadota</taxon>
        <taxon>Gammaproteobacteria</taxon>
        <taxon>Enterobacterales</taxon>
        <taxon>Hafniaceae</taxon>
        <taxon>Obesumbacterium</taxon>
    </lineage>
</organism>
<keyword evidence="3 7" id="KW-1133">Transmembrane helix</keyword>
<dbReference type="GO" id="GO:0005886">
    <property type="term" value="C:plasma membrane"/>
    <property type="evidence" value="ECO:0007669"/>
    <property type="project" value="UniProtKB-SubCell"/>
</dbReference>
<dbReference type="InterPro" id="IPR052205">
    <property type="entry name" value="FliO/MopB"/>
</dbReference>
<comment type="subcellular location">
    <subcellularLocation>
        <location evidence="7">Cell membrane</location>
    </subcellularLocation>
    <subcellularLocation>
        <location evidence="7">Bacterial flagellum basal body</location>
    </subcellularLocation>
</comment>
<dbReference type="PANTHER" id="PTHR38766">
    <property type="entry name" value="FLAGELLAR PROTEIN FLIO"/>
    <property type="match status" value="1"/>
</dbReference>
<evidence type="ECO:0000256" key="3">
    <source>
        <dbReference type="ARBA" id="ARBA00022989"/>
    </source>
</evidence>
<comment type="similarity">
    <text evidence="6 7">Belongs to the FliO/MopB family.</text>
</comment>
<keyword evidence="8" id="KW-0282">Flagellum</keyword>
<dbReference type="RefSeq" id="WP_061555180.1">
    <property type="nucleotide sequence ID" value="NZ_LXEX01000028.1"/>
</dbReference>
<keyword evidence="8" id="KW-0969">Cilium</keyword>
<evidence type="ECO:0000256" key="7">
    <source>
        <dbReference type="RuleBase" id="RU362064"/>
    </source>
</evidence>
<evidence type="ECO:0000256" key="6">
    <source>
        <dbReference type="ARBA" id="ARBA00037937"/>
    </source>
</evidence>
<sequence length="136" mass="14498">MNPQNTTAIQTTPSTIDSGTPGSILFNVGGSLALVLLLIAAIAWVARRAGFRTQGGKSSALLTVKCSQSLGQRERVVIVEADDKWFLLGVTPTNINCLATLNKQSDSDEVASSPLSGDFQNVLLNMLKKRKPESPQ</sequence>
<keyword evidence="9" id="KW-1185">Reference proteome</keyword>
<evidence type="ECO:0000313" key="9">
    <source>
        <dbReference type="Proteomes" id="UP000078431"/>
    </source>
</evidence>
<dbReference type="Proteomes" id="UP000078431">
    <property type="component" value="Unassembled WGS sequence"/>
</dbReference>
<proteinExistence type="inferred from homology"/>
<keyword evidence="1 7" id="KW-1003">Cell membrane</keyword>
<evidence type="ECO:0000256" key="1">
    <source>
        <dbReference type="ARBA" id="ARBA00022475"/>
    </source>
</evidence>
<keyword evidence="8" id="KW-0966">Cell projection</keyword>
<feature type="transmembrane region" description="Helical" evidence="7">
    <location>
        <begin position="24"/>
        <end position="46"/>
    </location>
</feature>
<dbReference type="GO" id="GO:0009425">
    <property type="term" value="C:bacterial-type flagellum basal body"/>
    <property type="evidence" value="ECO:0007669"/>
    <property type="project" value="UniProtKB-SubCell"/>
</dbReference>
<dbReference type="NCBIfam" id="TIGR03500">
    <property type="entry name" value="FliO_TIGR"/>
    <property type="match status" value="1"/>
</dbReference>
<evidence type="ECO:0000313" key="8">
    <source>
        <dbReference type="EMBL" id="OAT59345.1"/>
    </source>
</evidence>
<reference evidence="8 9" key="1">
    <citation type="submission" date="2016-04" db="EMBL/GenBank/DDBJ databases">
        <title>ATOL: Assembling a taxonomically balanced genome-scale reconstruction of the evolutionary history of the Enterobacteriaceae.</title>
        <authorList>
            <person name="Plunkett G.III."/>
            <person name="Neeno-Eckwall E.C."/>
            <person name="Glasner J.D."/>
            <person name="Perna N.T."/>
        </authorList>
    </citation>
    <scope>NUCLEOTIDE SEQUENCE [LARGE SCALE GENOMIC DNA]</scope>
    <source>
        <strain evidence="8 9">ATCC 12841</strain>
    </source>
</reference>
<keyword evidence="4 7" id="KW-0472">Membrane</keyword>
<dbReference type="GO" id="GO:0044781">
    <property type="term" value="P:bacterial-type flagellum organization"/>
    <property type="evidence" value="ECO:0007669"/>
    <property type="project" value="UniProtKB-UniRule"/>
</dbReference>
<keyword evidence="2 7" id="KW-0812">Transmembrane</keyword>
<name>A0AA91EHL1_9GAMM</name>
<evidence type="ECO:0000256" key="2">
    <source>
        <dbReference type="ARBA" id="ARBA00022692"/>
    </source>
</evidence>
<gene>
    <name evidence="8" type="ORF">M993_01898</name>
</gene>
<comment type="caution">
    <text evidence="8">The sequence shown here is derived from an EMBL/GenBank/DDBJ whole genome shotgun (WGS) entry which is preliminary data.</text>
</comment>